<evidence type="ECO:0000259" key="1">
    <source>
        <dbReference type="Pfam" id="PF19834"/>
    </source>
</evidence>
<gene>
    <name evidence="2" type="ORF">ACFP1Z_11445</name>
</gene>
<evidence type="ECO:0000313" key="3">
    <source>
        <dbReference type="Proteomes" id="UP001596083"/>
    </source>
</evidence>
<dbReference type="EMBL" id="JBHSPB010000006">
    <property type="protein sequence ID" value="MFC5720779.1"/>
    <property type="molecule type" value="Genomic_DNA"/>
</dbReference>
<keyword evidence="3" id="KW-1185">Reference proteome</keyword>
<comment type="caution">
    <text evidence="2">The sequence shown here is derived from an EMBL/GenBank/DDBJ whole genome shotgun (WGS) entry which is preliminary data.</text>
</comment>
<accession>A0ABW0YW10</accession>
<dbReference type="Pfam" id="PF19834">
    <property type="entry name" value="DUF6314"/>
    <property type="match status" value="1"/>
</dbReference>
<dbReference type="RefSeq" id="WP_390315964.1">
    <property type="nucleotide sequence ID" value="NZ_JBHSPB010000006.1"/>
</dbReference>
<protein>
    <submittedName>
        <fullName evidence="2">DUF6314 family protein</fullName>
    </submittedName>
</protein>
<dbReference type="InterPro" id="IPR045632">
    <property type="entry name" value="DUF6314"/>
</dbReference>
<evidence type="ECO:0000313" key="2">
    <source>
        <dbReference type="EMBL" id="MFC5720779.1"/>
    </source>
</evidence>
<name>A0ABW0YW10_9ACTN</name>
<reference evidence="3" key="1">
    <citation type="journal article" date="2019" name="Int. J. Syst. Evol. Microbiol.">
        <title>The Global Catalogue of Microorganisms (GCM) 10K type strain sequencing project: providing services to taxonomists for standard genome sequencing and annotation.</title>
        <authorList>
            <consortium name="The Broad Institute Genomics Platform"/>
            <consortium name="The Broad Institute Genome Sequencing Center for Infectious Disease"/>
            <person name="Wu L."/>
            <person name="Ma J."/>
        </authorList>
    </citation>
    <scope>NUCLEOTIDE SEQUENCE [LARGE SCALE GENOMIC DNA]</scope>
    <source>
        <strain evidence="3">CGMCC 4.7304</strain>
    </source>
</reference>
<dbReference type="Proteomes" id="UP001596083">
    <property type="component" value="Unassembled WGS sequence"/>
</dbReference>
<sequence length="158" mass="17339">MNHTVPDLPGAPAAHPVPDAVTYLTGQWSVHRTLHDLDAGSGGSFHGTAVFEPADGAGWLAHVEDGMLRWGGALNRAGRTLRLLPGPDGTAEVTFADGRFFHDLDLRTGAWTARHPCGGDRYDGTFTVVSPDEWHVRWRTTGPAKNHLQRSVYRRRRP</sequence>
<feature type="domain" description="DUF6314" evidence="1">
    <location>
        <begin position="24"/>
        <end position="155"/>
    </location>
</feature>
<proteinExistence type="predicted"/>
<organism evidence="2 3">
    <name type="scientific">Streptomyces gamaensis</name>
    <dbReference type="NCBI Taxonomy" id="1763542"/>
    <lineage>
        <taxon>Bacteria</taxon>
        <taxon>Bacillati</taxon>
        <taxon>Actinomycetota</taxon>
        <taxon>Actinomycetes</taxon>
        <taxon>Kitasatosporales</taxon>
        <taxon>Streptomycetaceae</taxon>
        <taxon>Streptomyces</taxon>
    </lineage>
</organism>